<dbReference type="InterPro" id="IPR044643">
    <property type="entry name" value="TrpF_fam"/>
</dbReference>
<dbReference type="eggNOG" id="COG0135">
    <property type="taxonomic scope" value="Bacteria"/>
</dbReference>
<evidence type="ECO:0000259" key="11">
    <source>
        <dbReference type="Pfam" id="PF00697"/>
    </source>
</evidence>
<evidence type="ECO:0000256" key="7">
    <source>
        <dbReference type="ARBA" id="ARBA00022822"/>
    </source>
</evidence>
<evidence type="ECO:0000256" key="6">
    <source>
        <dbReference type="ARBA" id="ARBA00022605"/>
    </source>
</evidence>
<dbReference type="GO" id="GO:0000162">
    <property type="term" value="P:L-tryptophan biosynthetic process"/>
    <property type="evidence" value="ECO:0007669"/>
    <property type="project" value="UniProtKB-UniRule"/>
</dbReference>
<dbReference type="GO" id="GO:0004640">
    <property type="term" value="F:phosphoribosylanthranilate isomerase activity"/>
    <property type="evidence" value="ECO:0007669"/>
    <property type="project" value="UniProtKB-UniRule"/>
</dbReference>
<dbReference type="HAMAP" id="MF_00135">
    <property type="entry name" value="PRAI"/>
    <property type="match status" value="1"/>
</dbReference>
<accession>A0A081N3S7</accession>
<dbReference type="EC" id="5.3.1.24" evidence="4 10"/>
<comment type="catalytic activity">
    <reaction evidence="1 10">
        <text>N-(5-phospho-beta-D-ribosyl)anthranilate = 1-(2-carboxyphenylamino)-1-deoxy-D-ribulose 5-phosphate</text>
        <dbReference type="Rhea" id="RHEA:21540"/>
        <dbReference type="ChEBI" id="CHEBI:18277"/>
        <dbReference type="ChEBI" id="CHEBI:58613"/>
        <dbReference type="EC" id="5.3.1.24"/>
    </reaction>
</comment>
<sequence length="201" mass="21738">MCGVTSIEEALQAVEAGVDALGLVFYPPSKRFVSVEKASEIAFALPPFITLVGLFVDADEAAIQTVLDRVPLDLLQFHGNETDQECERWRRKYIKALRVRPGTSIEECAAAYPGACGLLLDSYRKGVPGGTGEAFDWQLIPDNLDKPIILAGGLNPENVSQAIEQVAPYAVDVSSGVESGVENERGKDPEKMKAFVEAVKQ</sequence>
<name>A0A081N3S7_9GAMM</name>
<reference evidence="12 13" key="1">
    <citation type="submission" date="2014-06" db="EMBL/GenBank/DDBJ databases">
        <title>Whole Genome Sequences of Three Symbiotic Endozoicomonas Bacteria.</title>
        <authorList>
            <person name="Neave M.J."/>
            <person name="Apprill A."/>
            <person name="Voolstra C.R."/>
        </authorList>
    </citation>
    <scope>NUCLEOTIDE SEQUENCE [LARGE SCALE GENOMIC DNA]</scope>
    <source>
        <strain evidence="12 13">DSM 25634</strain>
    </source>
</reference>
<evidence type="ECO:0000256" key="3">
    <source>
        <dbReference type="ARBA" id="ARBA00007571"/>
    </source>
</evidence>
<keyword evidence="9 10" id="KW-0413">Isomerase</keyword>
<keyword evidence="13" id="KW-1185">Reference proteome</keyword>
<protein>
    <recommendedName>
        <fullName evidence="5 10">N-(5'-phosphoribosyl)anthranilate isomerase</fullName>
        <shortName evidence="10">PRAI</shortName>
        <ecNumber evidence="4 10">5.3.1.24</ecNumber>
    </recommendedName>
</protein>
<dbReference type="UniPathway" id="UPA00035">
    <property type="reaction ID" value="UER00042"/>
</dbReference>
<dbReference type="PANTHER" id="PTHR42894:SF1">
    <property type="entry name" value="N-(5'-PHOSPHORIBOSYL)ANTHRANILATE ISOMERASE"/>
    <property type="match status" value="1"/>
</dbReference>
<comment type="caution">
    <text evidence="12">The sequence shown here is derived from an EMBL/GenBank/DDBJ whole genome shotgun (WGS) entry which is preliminary data.</text>
</comment>
<dbReference type="InterPro" id="IPR001240">
    <property type="entry name" value="PRAI_dom"/>
</dbReference>
<dbReference type="InterPro" id="IPR013785">
    <property type="entry name" value="Aldolase_TIM"/>
</dbReference>
<dbReference type="InterPro" id="IPR011060">
    <property type="entry name" value="RibuloseP-bd_barrel"/>
</dbReference>
<evidence type="ECO:0000313" key="13">
    <source>
        <dbReference type="Proteomes" id="UP000028073"/>
    </source>
</evidence>
<organism evidence="12 13">
    <name type="scientific">Endozoicomonas numazuensis</name>
    <dbReference type="NCBI Taxonomy" id="1137799"/>
    <lineage>
        <taxon>Bacteria</taxon>
        <taxon>Pseudomonadati</taxon>
        <taxon>Pseudomonadota</taxon>
        <taxon>Gammaproteobacteria</taxon>
        <taxon>Oceanospirillales</taxon>
        <taxon>Endozoicomonadaceae</taxon>
        <taxon>Endozoicomonas</taxon>
    </lineage>
</organism>
<evidence type="ECO:0000313" key="12">
    <source>
        <dbReference type="EMBL" id="KEQ13100.1"/>
    </source>
</evidence>
<dbReference type="EMBL" id="JOKH01000009">
    <property type="protein sequence ID" value="KEQ13100.1"/>
    <property type="molecule type" value="Genomic_DNA"/>
</dbReference>
<evidence type="ECO:0000256" key="10">
    <source>
        <dbReference type="HAMAP-Rule" id="MF_00135"/>
    </source>
</evidence>
<evidence type="ECO:0000256" key="9">
    <source>
        <dbReference type="ARBA" id="ARBA00023235"/>
    </source>
</evidence>
<dbReference type="Gene3D" id="3.20.20.70">
    <property type="entry name" value="Aldolase class I"/>
    <property type="match status" value="1"/>
</dbReference>
<comment type="pathway">
    <text evidence="2 10">Amino-acid biosynthesis; L-tryptophan biosynthesis; L-tryptophan from chorismate: step 3/5.</text>
</comment>
<proteinExistence type="inferred from homology"/>
<evidence type="ECO:0000256" key="5">
    <source>
        <dbReference type="ARBA" id="ARBA00022272"/>
    </source>
</evidence>
<evidence type="ECO:0000256" key="8">
    <source>
        <dbReference type="ARBA" id="ARBA00023141"/>
    </source>
</evidence>
<keyword evidence="7 10" id="KW-0822">Tryptophan biosynthesis</keyword>
<keyword evidence="6 10" id="KW-0028">Amino-acid biosynthesis</keyword>
<dbReference type="PANTHER" id="PTHR42894">
    <property type="entry name" value="N-(5'-PHOSPHORIBOSYL)ANTHRANILATE ISOMERASE"/>
    <property type="match status" value="1"/>
</dbReference>
<comment type="similarity">
    <text evidence="3 10">Belongs to the TrpF family.</text>
</comment>
<dbReference type="Proteomes" id="UP000028073">
    <property type="component" value="Unassembled WGS sequence"/>
</dbReference>
<feature type="domain" description="N-(5'phosphoribosyl) anthranilate isomerase (PRAI)" evidence="11">
    <location>
        <begin position="2"/>
        <end position="197"/>
    </location>
</feature>
<dbReference type="FunFam" id="3.20.20.70:FF:000075">
    <property type="entry name" value="Tryptophan biosynthesis protein TRP1"/>
    <property type="match status" value="1"/>
</dbReference>
<gene>
    <name evidence="10" type="primary">trpF</name>
    <name evidence="12" type="ORF">GZ78_26460</name>
</gene>
<dbReference type="STRING" id="1137799.GZ78_26460"/>
<dbReference type="AlphaFoldDB" id="A0A081N3S7"/>
<dbReference type="SUPFAM" id="SSF51366">
    <property type="entry name" value="Ribulose-phoshate binding barrel"/>
    <property type="match status" value="1"/>
</dbReference>
<evidence type="ECO:0000256" key="2">
    <source>
        <dbReference type="ARBA" id="ARBA00004664"/>
    </source>
</evidence>
<evidence type="ECO:0000256" key="4">
    <source>
        <dbReference type="ARBA" id="ARBA00012572"/>
    </source>
</evidence>
<evidence type="ECO:0000256" key="1">
    <source>
        <dbReference type="ARBA" id="ARBA00001164"/>
    </source>
</evidence>
<dbReference type="NCBIfam" id="NF002298">
    <property type="entry name" value="PRK01222.1-4"/>
    <property type="match status" value="1"/>
</dbReference>
<dbReference type="Pfam" id="PF00697">
    <property type="entry name" value="PRAI"/>
    <property type="match status" value="1"/>
</dbReference>
<keyword evidence="8 10" id="KW-0057">Aromatic amino acid biosynthesis</keyword>
<dbReference type="CDD" id="cd00405">
    <property type="entry name" value="PRAI"/>
    <property type="match status" value="1"/>
</dbReference>